<feature type="non-terminal residue" evidence="1">
    <location>
        <position position="282"/>
    </location>
</feature>
<organism evidence="1">
    <name type="scientific">marine sediment metagenome</name>
    <dbReference type="NCBI Taxonomy" id="412755"/>
    <lineage>
        <taxon>unclassified sequences</taxon>
        <taxon>metagenomes</taxon>
        <taxon>ecological metagenomes</taxon>
    </lineage>
</organism>
<accession>X1H5B3</accession>
<comment type="caution">
    <text evidence="1">The sequence shown here is derived from an EMBL/GenBank/DDBJ whole genome shotgun (WGS) entry which is preliminary data.</text>
</comment>
<dbReference type="EMBL" id="BARU01021745">
    <property type="protein sequence ID" value="GAH49029.1"/>
    <property type="molecule type" value="Genomic_DNA"/>
</dbReference>
<gene>
    <name evidence="1" type="ORF">S03H2_35535</name>
</gene>
<dbReference type="Pfam" id="PF25680">
    <property type="entry name" value="Mom"/>
    <property type="match status" value="1"/>
</dbReference>
<name>X1H5B3_9ZZZZ</name>
<dbReference type="InterPro" id="IPR057895">
    <property type="entry name" value="Mom"/>
</dbReference>
<proteinExistence type="predicted"/>
<evidence type="ECO:0000313" key="1">
    <source>
        <dbReference type="EMBL" id="GAH49029.1"/>
    </source>
</evidence>
<dbReference type="AlphaFoldDB" id="X1H5B3"/>
<protein>
    <submittedName>
        <fullName evidence="1">Uncharacterized protein</fullName>
    </submittedName>
</protein>
<sequence length="282" mass="31682">RKSQQGQRLFDVGLGGSVKIDYAPGEGDKPSVPVYLTEEELAFFEKDDALAEQVVTERNCAQDMICWQYLKRKEYDTKEAAEQLELIQDEVSLELKDAVLKPITREVAKPFIEKYEWLGQIGTYKFGYGLFFPYKSGIGHKLGVAICFSKTTTWQAEVSICGEEYRDKVILLCRGAAANWAVKNANSYAIAQTLKAVERDTDYRIVLAYSDRRAGEVGTIYQALNWLFIGWGAEGTDHVPAGLVDPTDMRFHTRGLPKELKSKSSLLKAGYEVLDVKRANKG</sequence>
<reference evidence="1" key="1">
    <citation type="journal article" date="2014" name="Front. Microbiol.">
        <title>High frequency of phylogenetically diverse reductive dehalogenase-homologous genes in deep subseafloor sedimentary metagenomes.</title>
        <authorList>
            <person name="Kawai M."/>
            <person name="Futagami T."/>
            <person name="Toyoda A."/>
            <person name="Takaki Y."/>
            <person name="Nishi S."/>
            <person name="Hori S."/>
            <person name="Arai W."/>
            <person name="Tsubouchi T."/>
            <person name="Morono Y."/>
            <person name="Uchiyama I."/>
            <person name="Ito T."/>
            <person name="Fujiyama A."/>
            <person name="Inagaki F."/>
            <person name="Takami H."/>
        </authorList>
    </citation>
    <scope>NUCLEOTIDE SEQUENCE</scope>
    <source>
        <strain evidence="1">Expedition CK06-06</strain>
    </source>
</reference>
<feature type="non-terminal residue" evidence="1">
    <location>
        <position position="1"/>
    </location>
</feature>